<evidence type="ECO:0000256" key="1">
    <source>
        <dbReference type="SAM" id="Coils"/>
    </source>
</evidence>
<name>W7XG96_TETTS</name>
<feature type="compositionally biased region" description="Basic and acidic residues" evidence="2">
    <location>
        <begin position="360"/>
        <end position="373"/>
    </location>
</feature>
<gene>
    <name evidence="3" type="ORF">TTHERM_000161578</name>
</gene>
<dbReference type="EMBL" id="GG662820">
    <property type="protein sequence ID" value="EWS75948.1"/>
    <property type="molecule type" value="Genomic_DNA"/>
</dbReference>
<dbReference type="Proteomes" id="UP000009168">
    <property type="component" value="Unassembled WGS sequence"/>
</dbReference>
<feature type="region of interest" description="Disordered" evidence="2">
    <location>
        <begin position="346"/>
        <end position="388"/>
    </location>
</feature>
<feature type="compositionally biased region" description="Acidic residues" evidence="2">
    <location>
        <begin position="374"/>
        <end position="384"/>
    </location>
</feature>
<evidence type="ECO:0000256" key="2">
    <source>
        <dbReference type="SAM" id="MobiDB-lite"/>
    </source>
</evidence>
<feature type="coiled-coil region" evidence="1">
    <location>
        <begin position="145"/>
        <end position="172"/>
    </location>
</feature>
<dbReference type="GeneID" id="24437631"/>
<dbReference type="AlphaFoldDB" id="W7XG96"/>
<reference evidence="4" key="1">
    <citation type="journal article" date="2006" name="PLoS Biol.">
        <title>Macronuclear genome sequence of the ciliate Tetrahymena thermophila, a model eukaryote.</title>
        <authorList>
            <person name="Eisen J.A."/>
            <person name="Coyne R.S."/>
            <person name="Wu M."/>
            <person name="Wu D."/>
            <person name="Thiagarajan M."/>
            <person name="Wortman J.R."/>
            <person name="Badger J.H."/>
            <person name="Ren Q."/>
            <person name="Amedeo P."/>
            <person name="Jones K.M."/>
            <person name="Tallon L.J."/>
            <person name="Delcher A.L."/>
            <person name="Salzberg S.L."/>
            <person name="Silva J.C."/>
            <person name="Haas B.J."/>
            <person name="Majoros W.H."/>
            <person name="Farzad M."/>
            <person name="Carlton J.M."/>
            <person name="Smith R.K. Jr."/>
            <person name="Garg J."/>
            <person name="Pearlman R.E."/>
            <person name="Karrer K.M."/>
            <person name="Sun L."/>
            <person name="Manning G."/>
            <person name="Elde N.C."/>
            <person name="Turkewitz A.P."/>
            <person name="Asai D.J."/>
            <person name="Wilkes D.E."/>
            <person name="Wang Y."/>
            <person name="Cai H."/>
            <person name="Collins K."/>
            <person name="Stewart B.A."/>
            <person name="Lee S.R."/>
            <person name="Wilamowska K."/>
            <person name="Weinberg Z."/>
            <person name="Ruzzo W.L."/>
            <person name="Wloga D."/>
            <person name="Gaertig J."/>
            <person name="Frankel J."/>
            <person name="Tsao C.-C."/>
            <person name="Gorovsky M.A."/>
            <person name="Keeling P.J."/>
            <person name="Waller R.F."/>
            <person name="Patron N.J."/>
            <person name="Cherry J.M."/>
            <person name="Stover N.A."/>
            <person name="Krieger C.J."/>
            <person name="del Toro C."/>
            <person name="Ryder H.F."/>
            <person name="Williamson S.C."/>
            <person name="Barbeau R.A."/>
            <person name="Hamilton E.P."/>
            <person name="Orias E."/>
        </authorList>
    </citation>
    <scope>NUCLEOTIDE SEQUENCE [LARGE SCALE GENOMIC DNA]</scope>
    <source>
        <strain evidence="4">SB210</strain>
    </source>
</reference>
<protein>
    <submittedName>
        <fullName evidence="3">Uncharacterized protein</fullName>
    </submittedName>
</protein>
<dbReference type="KEGG" id="tet:TTHERM_000161578"/>
<organism evidence="3 4">
    <name type="scientific">Tetrahymena thermophila (strain SB210)</name>
    <dbReference type="NCBI Taxonomy" id="312017"/>
    <lineage>
        <taxon>Eukaryota</taxon>
        <taxon>Sar</taxon>
        <taxon>Alveolata</taxon>
        <taxon>Ciliophora</taxon>
        <taxon>Intramacronucleata</taxon>
        <taxon>Oligohymenophorea</taxon>
        <taxon>Hymenostomatida</taxon>
        <taxon>Tetrahymenina</taxon>
        <taxon>Tetrahymenidae</taxon>
        <taxon>Tetrahymena</taxon>
    </lineage>
</organism>
<sequence length="557" mass="66454">MEFNLGSLEEFEQFTYEMKEQYKKLQIIFKEFGNKLQDACKDKQSQHIMNIFKENIKSSVQEFSDMVVDVSSLFQNQYTKMKEKEVYLYKQRKEYMKVYKNKQNLVKIANDQYKVSLKEIKKTNKNPKGNQKQGGESYLSEAIFYDKQRKILEKNLKQIQNAQDELDDHAAEQAKAIFEEFKESIEFMQFNQKELFKSINKHFSGLHNFVKNEILSNLEQQSKQAVQSYENTLVFRFNFNKKQRQQENDEQIEKEKRRRKSANFLYQNSNEEGSEDQSPFINRARSFINLSNISQKPAFNSQKKQISSFQSFQDYSHSKIANKRQSNMQSDIKLADIYQAESQLKSKKSKLASYSPQPSNKEKHEKRYFKQQDECEDNDEDDDFNASNNQLNQNFYLTENEISNNSKFSENSKQVRMFNSTYSPLTTSKMRQAQQQIFFYQRQNQKQRRHSQIHDANQEEHQNFQQFKQSGQQIEQIQALPNSQLKNCYSSIQDENENEFQGQNIQKIAQSYKSHKNTPVKYNLDSDQINNLMYYSQQQKVKQFNQTPNKYINNKYN</sequence>
<proteinExistence type="predicted"/>
<dbReference type="RefSeq" id="XP_012651466.1">
    <property type="nucleotide sequence ID" value="XM_012796012.1"/>
</dbReference>
<keyword evidence="1" id="KW-0175">Coiled coil</keyword>
<evidence type="ECO:0000313" key="4">
    <source>
        <dbReference type="Proteomes" id="UP000009168"/>
    </source>
</evidence>
<dbReference type="InParanoid" id="W7XG96"/>
<accession>W7XG96</accession>
<evidence type="ECO:0000313" key="3">
    <source>
        <dbReference type="EMBL" id="EWS75948.1"/>
    </source>
</evidence>
<keyword evidence="4" id="KW-1185">Reference proteome</keyword>